<dbReference type="Pfam" id="PF03023">
    <property type="entry name" value="MurJ"/>
    <property type="match status" value="1"/>
</dbReference>
<keyword evidence="6 9" id="KW-1133">Transmembrane helix</keyword>
<feature type="transmembrane region" description="Helical" evidence="9">
    <location>
        <begin position="91"/>
        <end position="116"/>
    </location>
</feature>
<dbReference type="GO" id="GO:0005886">
    <property type="term" value="C:plasma membrane"/>
    <property type="evidence" value="ECO:0007669"/>
    <property type="project" value="UniProtKB-SubCell"/>
</dbReference>
<feature type="transmembrane region" description="Helical" evidence="9">
    <location>
        <begin position="403"/>
        <end position="420"/>
    </location>
</feature>
<dbReference type="InterPro" id="IPR004268">
    <property type="entry name" value="MurJ"/>
</dbReference>
<feature type="transmembrane region" description="Helical" evidence="9">
    <location>
        <begin position="369"/>
        <end position="391"/>
    </location>
</feature>
<accession>A0A7W8QM10</accession>
<keyword evidence="4" id="KW-0133">Cell shape</keyword>
<dbReference type="GO" id="GO:0034204">
    <property type="term" value="P:lipid translocation"/>
    <property type="evidence" value="ECO:0007669"/>
    <property type="project" value="TreeGrafter"/>
</dbReference>
<feature type="transmembrane region" description="Helical" evidence="9">
    <location>
        <begin position="497"/>
        <end position="518"/>
    </location>
</feature>
<evidence type="ECO:0000256" key="4">
    <source>
        <dbReference type="ARBA" id="ARBA00022960"/>
    </source>
</evidence>
<keyword evidence="11" id="KW-1185">Reference proteome</keyword>
<evidence type="ECO:0000313" key="11">
    <source>
        <dbReference type="Proteomes" id="UP000572635"/>
    </source>
</evidence>
<evidence type="ECO:0000313" key="10">
    <source>
        <dbReference type="EMBL" id="MBB5431901.1"/>
    </source>
</evidence>
<protein>
    <submittedName>
        <fullName evidence="10">Putative peptidoglycan lipid II flippase</fullName>
    </submittedName>
</protein>
<keyword evidence="7 9" id="KW-0472">Membrane</keyword>
<feature type="transmembrane region" description="Helical" evidence="9">
    <location>
        <begin position="321"/>
        <end position="349"/>
    </location>
</feature>
<feature type="transmembrane region" description="Helical" evidence="9">
    <location>
        <begin position="166"/>
        <end position="187"/>
    </location>
</feature>
<feature type="transmembrane region" description="Helical" evidence="9">
    <location>
        <begin position="426"/>
        <end position="451"/>
    </location>
</feature>
<evidence type="ECO:0000256" key="6">
    <source>
        <dbReference type="ARBA" id="ARBA00022989"/>
    </source>
</evidence>
<keyword evidence="3 9" id="KW-0812">Transmembrane</keyword>
<feature type="transmembrane region" description="Helical" evidence="9">
    <location>
        <begin position="57"/>
        <end position="79"/>
    </location>
</feature>
<dbReference type="RefSeq" id="WP_312893558.1">
    <property type="nucleotide sequence ID" value="NZ_JACHDB010000001.1"/>
</dbReference>
<evidence type="ECO:0000256" key="2">
    <source>
        <dbReference type="ARBA" id="ARBA00022475"/>
    </source>
</evidence>
<feature type="transmembrane region" description="Helical" evidence="9">
    <location>
        <begin position="252"/>
        <end position="276"/>
    </location>
</feature>
<dbReference type="GO" id="GO:0008360">
    <property type="term" value="P:regulation of cell shape"/>
    <property type="evidence" value="ECO:0007669"/>
    <property type="project" value="UniProtKB-KW"/>
</dbReference>
<gene>
    <name evidence="10" type="ORF">HDA36_001985</name>
</gene>
<evidence type="ECO:0000256" key="7">
    <source>
        <dbReference type="ARBA" id="ARBA00023136"/>
    </source>
</evidence>
<evidence type="ECO:0000256" key="1">
    <source>
        <dbReference type="ARBA" id="ARBA00004651"/>
    </source>
</evidence>
<dbReference type="Proteomes" id="UP000572635">
    <property type="component" value="Unassembled WGS sequence"/>
</dbReference>
<evidence type="ECO:0000256" key="5">
    <source>
        <dbReference type="ARBA" id="ARBA00022984"/>
    </source>
</evidence>
<evidence type="ECO:0000256" key="3">
    <source>
        <dbReference type="ARBA" id="ARBA00022692"/>
    </source>
</evidence>
<keyword evidence="2" id="KW-1003">Cell membrane</keyword>
<proteinExistence type="predicted"/>
<dbReference type="PANTHER" id="PTHR47019">
    <property type="entry name" value="LIPID II FLIPPASE MURJ"/>
    <property type="match status" value="1"/>
</dbReference>
<dbReference type="AlphaFoldDB" id="A0A7W8QM10"/>
<dbReference type="PANTHER" id="PTHR47019:SF1">
    <property type="entry name" value="LIPID II FLIPPASE MURJ"/>
    <property type="match status" value="1"/>
</dbReference>
<reference evidence="10 11" key="1">
    <citation type="submission" date="2020-08" db="EMBL/GenBank/DDBJ databases">
        <title>Sequencing the genomes of 1000 actinobacteria strains.</title>
        <authorList>
            <person name="Klenk H.-P."/>
        </authorList>
    </citation>
    <scope>NUCLEOTIDE SEQUENCE [LARGE SCALE GENOMIC DNA]</scope>
    <source>
        <strain evidence="10 11">DSM 44551</strain>
    </source>
</reference>
<dbReference type="GO" id="GO:0009252">
    <property type="term" value="P:peptidoglycan biosynthetic process"/>
    <property type="evidence" value="ECO:0007669"/>
    <property type="project" value="UniProtKB-KW"/>
</dbReference>
<dbReference type="GO" id="GO:0015648">
    <property type="term" value="F:lipid-linked peptidoglycan transporter activity"/>
    <property type="evidence" value="ECO:0007669"/>
    <property type="project" value="TreeGrafter"/>
</dbReference>
<dbReference type="PRINTS" id="PR01806">
    <property type="entry name" value="VIRFACTRMVIN"/>
</dbReference>
<feature type="compositionally biased region" description="Basic and acidic residues" evidence="8">
    <location>
        <begin position="540"/>
        <end position="553"/>
    </location>
</feature>
<feature type="transmembrane region" description="Helical" evidence="9">
    <location>
        <begin position="136"/>
        <end position="159"/>
    </location>
</feature>
<evidence type="ECO:0000256" key="9">
    <source>
        <dbReference type="SAM" id="Phobius"/>
    </source>
</evidence>
<keyword evidence="5" id="KW-0573">Peptidoglycan synthesis</keyword>
<feature type="region of interest" description="Disordered" evidence="8">
    <location>
        <begin position="527"/>
        <end position="553"/>
    </location>
</feature>
<evidence type="ECO:0000256" key="8">
    <source>
        <dbReference type="SAM" id="MobiDB-lite"/>
    </source>
</evidence>
<feature type="transmembrane region" description="Helical" evidence="9">
    <location>
        <begin position="288"/>
        <end position="314"/>
    </location>
</feature>
<sequence length="553" mass="54069">MSPLRLGAGVAGAAALIAAVTGLARIAGFGRTVVFSQTVGDTCVGTAYVTANQLPTVLFEIVIGGALAGTVVPLLASAAARGDTERVRQTASALVTWVVLLAVPLSLLLAAASWPVMALMLGGAAGCDRAAVLELAVRFLVVFAPQIVFYGLAAVLYGILQAHRRFLAPALAPLVSSLLVAAAYVAFVPLGGDRRGDPAALGAAAELTLSAGTTVGVAALFGTALVPALRLRLRLRPRLSFPPGEGRRARSLAAAALLPLVAMQLALLLSVALANWGGGAGAAVLYSYAWALFTLPYGVIAVPIATSAFTALAVRHGEGDAAGFAAVLAAGARVCAVVTAALAAALAAAAGPVAELLAAADPEPLARALPVYALGIVGFGLVALLSRALYASGRGREAAAAQIAGWAVVMAAASALVAVVPRGWAVAGLGAGAAAGLTLAAVLLGVAVRAAHGGPALAGLGRSLLAAAVGGAAAWPAGGWAAGAVRGALGAGTGAELAAAAAAGAVALLVFGAAALLIDGGTVRSAPARLRRSPGAEPGRGQEEEREEGGGER</sequence>
<feature type="transmembrane region" description="Helical" evidence="9">
    <location>
        <begin position="463"/>
        <end position="485"/>
    </location>
</feature>
<name>A0A7W8QM10_9ACTN</name>
<feature type="transmembrane region" description="Helical" evidence="9">
    <location>
        <begin position="207"/>
        <end position="231"/>
    </location>
</feature>
<dbReference type="InterPro" id="IPR051050">
    <property type="entry name" value="Lipid_II_flippase_MurJ/MviN"/>
</dbReference>
<comment type="subcellular location">
    <subcellularLocation>
        <location evidence="1">Cell membrane</location>
        <topology evidence="1">Multi-pass membrane protein</topology>
    </subcellularLocation>
</comment>
<dbReference type="EMBL" id="JACHDB010000001">
    <property type="protein sequence ID" value="MBB5431901.1"/>
    <property type="molecule type" value="Genomic_DNA"/>
</dbReference>
<organism evidence="10 11">
    <name type="scientific">Nocardiopsis composta</name>
    <dbReference type="NCBI Taxonomy" id="157465"/>
    <lineage>
        <taxon>Bacteria</taxon>
        <taxon>Bacillati</taxon>
        <taxon>Actinomycetota</taxon>
        <taxon>Actinomycetes</taxon>
        <taxon>Streptosporangiales</taxon>
        <taxon>Nocardiopsidaceae</taxon>
        <taxon>Nocardiopsis</taxon>
    </lineage>
</organism>
<comment type="caution">
    <text evidence="10">The sequence shown here is derived from an EMBL/GenBank/DDBJ whole genome shotgun (WGS) entry which is preliminary data.</text>
</comment>